<dbReference type="WBParaSite" id="ASIM_0000591601-mRNA-1">
    <property type="protein sequence ID" value="ASIM_0000591601-mRNA-1"/>
    <property type="gene ID" value="ASIM_0000591601"/>
</dbReference>
<dbReference type="Proteomes" id="UP000267096">
    <property type="component" value="Unassembled WGS sequence"/>
</dbReference>
<proteinExistence type="predicted"/>
<name>A0A0M3JE73_ANISI</name>
<evidence type="ECO:0000313" key="5">
    <source>
        <dbReference type="WBParaSite" id="ASIM_0000591601-mRNA-1"/>
    </source>
</evidence>
<evidence type="ECO:0000256" key="1">
    <source>
        <dbReference type="SAM" id="Coils"/>
    </source>
</evidence>
<accession>A0A0M3JE73</accession>
<sequence>MRSISEIHLGIHWFINLLCLQVSFIVERPESSEAKCWAKDALKSATTRTSSTAPREKYKWAKMSAEQRAKVEQQQQLQQKQQQQQSAQNLCIHKVYFTLTPLLF</sequence>
<dbReference type="EMBL" id="UYRR01011462">
    <property type="protein sequence ID" value="VDK25941.1"/>
    <property type="molecule type" value="Genomic_DNA"/>
</dbReference>
<evidence type="ECO:0000313" key="3">
    <source>
        <dbReference type="EMBL" id="VDK25941.1"/>
    </source>
</evidence>
<protein>
    <submittedName>
        <fullName evidence="5">Secreted protein</fullName>
    </submittedName>
</protein>
<reference evidence="5" key="1">
    <citation type="submission" date="2017-02" db="UniProtKB">
        <authorList>
            <consortium name="WormBaseParasite"/>
        </authorList>
    </citation>
    <scope>IDENTIFICATION</scope>
</reference>
<feature type="coiled-coil region" evidence="1">
    <location>
        <begin position="63"/>
        <end position="90"/>
    </location>
</feature>
<feature type="signal peptide" evidence="2">
    <location>
        <begin position="1"/>
        <end position="34"/>
    </location>
</feature>
<keyword evidence="4" id="KW-1185">Reference proteome</keyword>
<evidence type="ECO:0000313" key="4">
    <source>
        <dbReference type="Proteomes" id="UP000267096"/>
    </source>
</evidence>
<organism evidence="5">
    <name type="scientific">Anisakis simplex</name>
    <name type="common">Herring worm</name>
    <dbReference type="NCBI Taxonomy" id="6269"/>
    <lineage>
        <taxon>Eukaryota</taxon>
        <taxon>Metazoa</taxon>
        <taxon>Ecdysozoa</taxon>
        <taxon>Nematoda</taxon>
        <taxon>Chromadorea</taxon>
        <taxon>Rhabditida</taxon>
        <taxon>Spirurina</taxon>
        <taxon>Ascaridomorpha</taxon>
        <taxon>Ascaridoidea</taxon>
        <taxon>Anisakidae</taxon>
        <taxon>Anisakis</taxon>
        <taxon>Anisakis simplex complex</taxon>
    </lineage>
</organism>
<dbReference type="AlphaFoldDB" id="A0A0M3JE73"/>
<reference evidence="3 4" key="2">
    <citation type="submission" date="2018-11" db="EMBL/GenBank/DDBJ databases">
        <authorList>
            <consortium name="Pathogen Informatics"/>
        </authorList>
    </citation>
    <scope>NUCLEOTIDE SEQUENCE [LARGE SCALE GENOMIC DNA]</scope>
</reference>
<evidence type="ECO:0000256" key="2">
    <source>
        <dbReference type="SAM" id="SignalP"/>
    </source>
</evidence>
<keyword evidence="1" id="KW-0175">Coiled coil</keyword>
<feature type="chain" id="PRO_5043120851" evidence="2">
    <location>
        <begin position="35"/>
        <end position="104"/>
    </location>
</feature>
<gene>
    <name evidence="3" type="ORF">ASIM_LOCUS5704</name>
</gene>
<keyword evidence="2" id="KW-0732">Signal</keyword>